<dbReference type="SUPFAM" id="SSF50978">
    <property type="entry name" value="WD40 repeat-like"/>
    <property type="match status" value="1"/>
</dbReference>
<feature type="compositionally biased region" description="Basic and acidic residues" evidence="4">
    <location>
        <begin position="667"/>
        <end position="694"/>
    </location>
</feature>
<accession>A0AA39MD01</accession>
<dbReference type="AlphaFoldDB" id="A0AA39MD01"/>
<keyword evidence="6" id="KW-1185">Reference proteome</keyword>
<evidence type="ECO:0000256" key="2">
    <source>
        <dbReference type="ARBA" id="ARBA00022737"/>
    </source>
</evidence>
<dbReference type="InterPro" id="IPR001680">
    <property type="entry name" value="WD40_rpt"/>
</dbReference>
<evidence type="ECO:0000256" key="1">
    <source>
        <dbReference type="ARBA" id="ARBA00022574"/>
    </source>
</evidence>
<name>A0AA39MD01_9AGAR</name>
<proteinExistence type="predicted"/>
<dbReference type="Proteomes" id="UP001175226">
    <property type="component" value="Unassembled WGS sequence"/>
</dbReference>
<feature type="repeat" description="WD" evidence="3">
    <location>
        <begin position="40"/>
        <end position="65"/>
    </location>
</feature>
<evidence type="ECO:0000313" key="6">
    <source>
        <dbReference type="Proteomes" id="UP001175226"/>
    </source>
</evidence>
<evidence type="ECO:0000256" key="3">
    <source>
        <dbReference type="PROSITE-ProRule" id="PRU00221"/>
    </source>
</evidence>
<sequence length="1152" mass="129114">MIRLPFFHNSHDLTCNNRITVVCYGYQASQSMLFASCWTGRYLASGGDDETVNIWSLHKRSCCQTLEYNDTHWGQITCMSFIGEEGAWLAFGTGHGLIYVYGRAKGGLYRYNGGVQASSISDPVESLAFDGPSNRLVVTSHFGHILAYKTKVTFHQEWSKTMPKAIPHTTTFVNEGKEVLVGLLNTGEVMTLASDGGATIATKSVNWPIGNCTSNTAGNMIILQNIAKGFDLYKLPELIKTCSIETKTRLGLVKDVRFAENGSIAVGGSDSGKVYVMDLKLGAVVQELPHSKDHEAIQAVDSDCYLIASASGTGSHEPMICLWEKPELRQYAMLEKAMQKELQAVFGPDGDVGSVVKDCEGSIPGSLKLKEFLLHILPCLATLRRVISQAVKQELPHHDTPVFVACTLLIVAFPAEVSTTPQMLSMPPKYPVPSDPDQYIFHEGMNLRYYLEPRWWTHQFGWLSFIDQAEHLGGYPLDQSSKEHGSPVWLGLLSFIIAYGATGWERRKATVEEEIPDWFSFLSSKGFDFPWLEGFIQLLSGCGSQPPIQWFIVQGVPVWYPWTSQQVREAQEWPHLFGAIAPLMHILQELHTYLHRPLSPSDSSQNDHKNAGGPATAVQSSDPDTLAVDTFRSPFNPDSPTPLPSPAEGSLTSPDFRQPPGWISFFDTRDMRNVEREKTESQQHHSSRLDHEKNTSTMRARGLYEWVEDPHEPGGWCQEDMNIKREHRADILGGFSSTQKRYDSWTNEWDICLAWGEDPDAHSDDEDFYGADIVDNDHNDISYDAESDLASHKFQRTPSPNISVAKQPDDGETEETSNFLHTLASQFGFVLPAVVDDDMTEPNSSAELRHILKAFGQPLKVAQTLSPSTAYAISQFLGNISSKQHPAVERWDVNPEYSQSLSFHPCLFTLKVDCQHTTFVFAKDPHISSSWILAVHNRHDIYKHGIPFRTLIRLNNTFGAHKPPIPPIISFRPADYKFSARDYQAYVENRTNILNKPHSRAALLQGGIVWRLAKEHLSLDAALHGPSSTVIQSRTGYVFGDKDDAWSLWDDDLVGDEADLICGLHKCYTGYRVQVAYKSWWPLPYTWDAAGVNMGFWSDENERWYQQRLQDILDGKAEPLGAEQWRNKLRGYPATRKLQGGLYALSCLPGLA</sequence>
<feature type="region of interest" description="Disordered" evidence="4">
    <location>
        <begin position="793"/>
        <end position="816"/>
    </location>
</feature>
<dbReference type="SMART" id="SM00320">
    <property type="entry name" value="WD40"/>
    <property type="match status" value="4"/>
</dbReference>
<evidence type="ECO:0000313" key="5">
    <source>
        <dbReference type="EMBL" id="KAK0430306.1"/>
    </source>
</evidence>
<dbReference type="GO" id="GO:1990234">
    <property type="term" value="C:transferase complex"/>
    <property type="evidence" value="ECO:0007669"/>
    <property type="project" value="UniProtKB-ARBA"/>
</dbReference>
<dbReference type="PROSITE" id="PS50082">
    <property type="entry name" value="WD_REPEATS_2"/>
    <property type="match status" value="1"/>
</dbReference>
<dbReference type="EMBL" id="JAUEPT010000156">
    <property type="protein sequence ID" value="KAK0430306.1"/>
    <property type="molecule type" value="Genomic_DNA"/>
</dbReference>
<gene>
    <name evidence="5" type="ORF">EV421DRAFT_1744215</name>
</gene>
<keyword evidence="2" id="KW-0677">Repeat</keyword>
<feature type="region of interest" description="Disordered" evidence="4">
    <location>
        <begin position="597"/>
        <end position="695"/>
    </location>
</feature>
<dbReference type="InterPro" id="IPR015943">
    <property type="entry name" value="WD40/YVTN_repeat-like_dom_sf"/>
</dbReference>
<dbReference type="PANTHER" id="PTHR22847">
    <property type="entry name" value="WD40 REPEAT PROTEIN"/>
    <property type="match status" value="1"/>
</dbReference>
<reference evidence="5" key="1">
    <citation type="submission" date="2023-06" db="EMBL/GenBank/DDBJ databases">
        <authorList>
            <consortium name="Lawrence Berkeley National Laboratory"/>
            <person name="Ahrendt S."/>
            <person name="Sahu N."/>
            <person name="Indic B."/>
            <person name="Wong-Bajracharya J."/>
            <person name="Merenyi Z."/>
            <person name="Ke H.-M."/>
            <person name="Monk M."/>
            <person name="Kocsube S."/>
            <person name="Drula E."/>
            <person name="Lipzen A."/>
            <person name="Balint B."/>
            <person name="Henrissat B."/>
            <person name="Andreopoulos B."/>
            <person name="Martin F.M."/>
            <person name="Harder C.B."/>
            <person name="Rigling D."/>
            <person name="Ford K.L."/>
            <person name="Foster G.D."/>
            <person name="Pangilinan J."/>
            <person name="Papanicolaou A."/>
            <person name="Barry K."/>
            <person name="LaButti K."/>
            <person name="Viragh M."/>
            <person name="Koriabine M."/>
            <person name="Yan M."/>
            <person name="Riley R."/>
            <person name="Champramary S."/>
            <person name="Plett K.L."/>
            <person name="Tsai I.J."/>
            <person name="Slot J."/>
            <person name="Sipos G."/>
            <person name="Plett J."/>
            <person name="Nagy L.G."/>
            <person name="Grigoriev I.V."/>
        </authorList>
    </citation>
    <scope>NUCLEOTIDE SEQUENCE</scope>
    <source>
        <strain evidence="5">FPL87.14</strain>
    </source>
</reference>
<organism evidence="5 6">
    <name type="scientific">Armillaria borealis</name>
    <dbReference type="NCBI Taxonomy" id="47425"/>
    <lineage>
        <taxon>Eukaryota</taxon>
        <taxon>Fungi</taxon>
        <taxon>Dikarya</taxon>
        <taxon>Basidiomycota</taxon>
        <taxon>Agaricomycotina</taxon>
        <taxon>Agaricomycetes</taxon>
        <taxon>Agaricomycetidae</taxon>
        <taxon>Agaricales</taxon>
        <taxon>Marasmiineae</taxon>
        <taxon>Physalacriaceae</taxon>
        <taxon>Armillaria</taxon>
    </lineage>
</organism>
<evidence type="ECO:0000256" key="4">
    <source>
        <dbReference type="SAM" id="MobiDB-lite"/>
    </source>
</evidence>
<dbReference type="Gene3D" id="2.130.10.10">
    <property type="entry name" value="YVTN repeat-like/Quinoprotein amine dehydrogenase"/>
    <property type="match status" value="2"/>
</dbReference>
<dbReference type="PANTHER" id="PTHR22847:SF637">
    <property type="entry name" value="WD REPEAT DOMAIN 5B"/>
    <property type="match status" value="1"/>
</dbReference>
<keyword evidence="1 3" id="KW-0853">WD repeat</keyword>
<evidence type="ECO:0008006" key="7">
    <source>
        <dbReference type="Google" id="ProtNLM"/>
    </source>
</evidence>
<dbReference type="InterPro" id="IPR036322">
    <property type="entry name" value="WD40_repeat_dom_sf"/>
</dbReference>
<comment type="caution">
    <text evidence="5">The sequence shown here is derived from an EMBL/GenBank/DDBJ whole genome shotgun (WGS) entry which is preliminary data.</text>
</comment>
<protein>
    <recommendedName>
        <fullName evidence="7">WD40 repeat-like protein</fullName>
    </recommendedName>
</protein>